<proteinExistence type="predicted"/>
<evidence type="ECO:0000313" key="2">
    <source>
        <dbReference type="Proteomes" id="UP001196413"/>
    </source>
</evidence>
<dbReference type="EMBL" id="JAHQIW010005656">
    <property type="protein sequence ID" value="KAJ1366777.1"/>
    <property type="molecule type" value="Genomic_DNA"/>
</dbReference>
<reference evidence="1" key="1">
    <citation type="submission" date="2021-06" db="EMBL/GenBank/DDBJ databases">
        <title>Parelaphostrongylus tenuis whole genome reference sequence.</title>
        <authorList>
            <person name="Garwood T.J."/>
            <person name="Larsen P.A."/>
            <person name="Fountain-Jones N.M."/>
            <person name="Garbe J.R."/>
            <person name="Macchietto M.G."/>
            <person name="Kania S.A."/>
            <person name="Gerhold R.W."/>
            <person name="Richards J.E."/>
            <person name="Wolf T.M."/>
        </authorList>
    </citation>
    <scope>NUCLEOTIDE SEQUENCE</scope>
    <source>
        <strain evidence="1">MNPRO001-30</strain>
        <tissue evidence="1">Meninges</tissue>
    </source>
</reference>
<protein>
    <submittedName>
        <fullName evidence="1">Uncharacterized protein</fullName>
    </submittedName>
</protein>
<organism evidence="1 2">
    <name type="scientific">Parelaphostrongylus tenuis</name>
    <name type="common">Meningeal worm</name>
    <dbReference type="NCBI Taxonomy" id="148309"/>
    <lineage>
        <taxon>Eukaryota</taxon>
        <taxon>Metazoa</taxon>
        <taxon>Ecdysozoa</taxon>
        <taxon>Nematoda</taxon>
        <taxon>Chromadorea</taxon>
        <taxon>Rhabditida</taxon>
        <taxon>Rhabditina</taxon>
        <taxon>Rhabditomorpha</taxon>
        <taxon>Strongyloidea</taxon>
        <taxon>Metastrongylidae</taxon>
        <taxon>Parelaphostrongylus</taxon>
    </lineage>
</organism>
<evidence type="ECO:0000313" key="1">
    <source>
        <dbReference type="EMBL" id="KAJ1366777.1"/>
    </source>
</evidence>
<gene>
    <name evidence="1" type="ORF">KIN20_027536</name>
</gene>
<accession>A0AAD5QZQ5</accession>
<comment type="caution">
    <text evidence="1">The sequence shown here is derived from an EMBL/GenBank/DDBJ whole genome shotgun (WGS) entry which is preliminary data.</text>
</comment>
<dbReference type="Proteomes" id="UP001196413">
    <property type="component" value="Unassembled WGS sequence"/>
</dbReference>
<name>A0AAD5QZQ5_PARTN</name>
<keyword evidence="2" id="KW-1185">Reference proteome</keyword>
<sequence>MGAMTGRNRVVLVGEGVTRSQKQARTKQAQIVQATLRHICTNFKKGRRKRGKNEQIQLCAYVFNSTNPRTLRGRDMVAS</sequence>
<dbReference type="AlphaFoldDB" id="A0AAD5QZQ5"/>